<evidence type="ECO:0000313" key="1">
    <source>
        <dbReference type="EMBL" id="WAJ28281.1"/>
    </source>
</evidence>
<protein>
    <submittedName>
        <fullName evidence="1">DUF1176 domain-containing protein</fullName>
    </submittedName>
</protein>
<sequence length="351" mass="36041">MRMIPAALLLAVPALQPVVAENAPSRPDVGQSRSFNDWIVGCDNLRACTAIGTTADGAAAIAYIKVHRQAGPEARPQVSVVFLPQVDTAEAVLDLELAGTDATLAVEHLNARASDSYLAAPIGAADVGPFLDALLTGDALRVGDGTKGETAPVSLRGMSAALRYMDAEQGRAGGVTAIVAKGAAPADAVAKPAASAPARALKLVALDPAPPLPQGIPAPSDECPDGIEPEAYEASNGTRIFGSCSFSGAYNFGVDYWLSDATGVRPLDFRIPGQPGSDAFAGLVNAGLDEHGLTLIDFSKGWGIGDCGSTSSWSFDGETFQLVGLSSMGECRGVSASDWPVLYTRAISAEE</sequence>
<organism evidence="1 2">
    <name type="scientific">Antarcticirhabdus aurantiaca</name>
    <dbReference type="NCBI Taxonomy" id="2606717"/>
    <lineage>
        <taxon>Bacteria</taxon>
        <taxon>Pseudomonadati</taxon>
        <taxon>Pseudomonadota</taxon>
        <taxon>Alphaproteobacteria</taxon>
        <taxon>Hyphomicrobiales</taxon>
        <taxon>Aurantimonadaceae</taxon>
        <taxon>Antarcticirhabdus</taxon>
    </lineage>
</organism>
<evidence type="ECO:0000313" key="2">
    <source>
        <dbReference type="Proteomes" id="UP001163223"/>
    </source>
</evidence>
<dbReference type="Proteomes" id="UP001163223">
    <property type="component" value="Chromosome"/>
</dbReference>
<dbReference type="EMBL" id="CP113520">
    <property type="protein sequence ID" value="WAJ28281.1"/>
    <property type="molecule type" value="Genomic_DNA"/>
</dbReference>
<proteinExistence type="predicted"/>
<gene>
    <name evidence="1" type="ORF">OXU80_26270</name>
</gene>
<accession>A0ACD4NN40</accession>
<keyword evidence="2" id="KW-1185">Reference proteome</keyword>
<reference evidence="1" key="1">
    <citation type="submission" date="2022-11" db="EMBL/GenBank/DDBJ databases">
        <title>beta-Carotene-producing bacterium, Jeongeuplla avenae sp. nov., alleviates the salt stress of Arabidopsis seedlings.</title>
        <authorList>
            <person name="Jiang L."/>
            <person name="Lee J."/>
        </authorList>
    </citation>
    <scope>NUCLEOTIDE SEQUENCE</scope>
    <source>
        <strain evidence="1">DY_R2A_6</strain>
    </source>
</reference>
<name>A0ACD4NN40_9HYPH</name>